<name>A0A7G9W7R4_ALKCA</name>
<evidence type="ECO:0000313" key="3">
    <source>
        <dbReference type="Proteomes" id="UP000516160"/>
    </source>
</evidence>
<dbReference type="RefSeq" id="WP_213168657.1">
    <property type="nucleotide sequence ID" value="NZ_CP058559.1"/>
</dbReference>
<dbReference type="AlphaFoldDB" id="A0A7G9W7R4"/>
<evidence type="ECO:0000256" key="1">
    <source>
        <dbReference type="SAM" id="Phobius"/>
    </source>
</evidence>
<dbReference type="KEGG" id="acae:HYG86_07965"/>
<feature type="transmembrane region" description="Helical" evidence="1">
    <location>
        <begin position="21"/>
        <end position="41"/>
    </location>
</feature>
<keyword evidence="1" id="KW-0472">Membrane</keyword>
<dbReference type="EMBL" id="CP058559">
    <property type="protein sequence ID" value="QNO14726.1"/>
    <property type="molecule type" value="Genomic_DNA"/>
</dbReference>
<accession>A0A7G9W7R4</accession>
<keyword evidence="1" id="KW-1133">Transmembrane helix</keyword>
<proteinExistence type="predicted"/>
<protein>
    <submittedName>
        <fullName evidence="2">Uncharacterized protein</fullName>
    </submittedName>
</protein>
<gene>
    <name evidence="2" type="ORF">HYG86_07965</name>
</gene>
<reference evidence="2 3" key="1">
    <citation type="submission" date="2020-07" db="EMBL/GenBank/DDBJ databases">
        <title>Alkalicella. sp. LB2 genome.</title>
        <authorList>
            <person name="Postec A."/>
            <person name="Quemeneur M."/>
        </authorList>
    </citation>
    <scope>NUCLEOTIDE SEQUENCE [LARGE SCALE GENOMIC DNA]</scope>
    <source>
        <strain evidence="2 3">LB2</strain>
    </source>
</reference>
<keyword evidence="3" id="KW-1185">Reference proteome</keyword>
<organism evidence="2 3">
    <name type="scientific">Alkalicella caledoniensis</name>
    <dbReference type="NCBI Taxonomy" id="2731377"/>
    <lineage>
        <taxon>Bacteria</taxon>
        <taxon>Bacillati</taxon>
        <taxon>Bacillota</taxon>
        <taxon>Clostridia</taxon>
        <taxon>Eubacteriales</taxon>
        <taxon>Proteinivoracaceae</taxon>
        <taxon>Alkalicella</taxon>
    </lineage>
</organism>
<sequence>MMKKGVVTVYGKKKFLGFSSFKQVIFIAGILGLVISGYRIFFTDNYYLFWSYIVFVVSSMAVIYSAIYRRGERSYKSLTKRLTENPLFFLLPVFALLVYSGTSNYFAAYSPVTIESGLYELSDETGYWIWSEDADVEVRRSSIDFEPGFEENLLVDLAKVEGKSIGFIRSLNHTKIKAREGSPVEIFTVLVNSDNSKNGFMPLGRDFPVIIKVYPNGTAFVNALTSNGYREFYLELSDETFSHFKQLLK</sequence>
<feature type="transmembrane region" description="Helical" evidence="1">
    <location>
        <begin position="87"/>
        <end position="107"/>
    </location>
</feature>
<evidence type="ECO:0000313" key="2">
    <source>
        <dbReference type="EMBL" id="QNO14726.1"/>
    </source>
</evidence>
<feature type="transmembrane region" description="Helical" evidence="1">
    <location>
        <begin position="47"/>
        <end position="67"/>
    </location>
</feature>
<keyword evidence="1" id="KW-0812">Transmembrane</keyword>
<dbReference type="Proteomes" id="UP000516160">
    <property type="component" value="Chromosome"/>
</dbReference>